<evidence type="ECO:0000313" key="2">
    <source>
        <dbReference type="Proteomes" id="UP000250235"/>
    </source>
</evidence>
<dbReference type="AlphaFoldDB" id="A0A2Z7ADA6"/>
<dbReference type="PANTHER" id="PTHR15430">
    <property type="entry name" value="GLOMULIN"/>
    <property type="match status" value="1"/>
</dbReference>
<dbReference type="EMBL" id="KV016671">
    <property type="protein sequence ID" value="KZV19588.1"/>
    <property type="molecule type" value="Genomic_DNA"/>
</dbReference>
<dbReference type="Proteomes" id="UP000250235">
    <property type="component" value="Unassembled WGS sequence"/>
</dbReference>
<proteinExistence type="predicted"/>
<dbReference type="PANTHER" id="PTHR15430:SF1">
    <property type="entry name" value="GLOMULIN"/>
    <property type="match status" value="1"/>
</dbReference>
<organism evidence="1 2">
    <name type="scientific">Dorcoceras hygrometricum</name>
    <dbReference type="NCBI Taxonomy" id="472368"/>
    <lineage>
        <taxon>Eukaryota</taxon>
        <taxon>Viridiplantae</taxon>
        <taxon>Streptophyta</taxon>
        <taxon>Embryophyta</taxon>
        <taxon>Tracheophyta</taxon>
        <taxon>Spermatophyta</taxon>
        <taxon>Magnoliopsida</taxon>
        <taxon>eudicotyledons</taxon>
        <taxon>Gunneridae</taxon>
        <taxon>Pentapetalae</taxon>
        <taxon>asterids</taxon>
        <taxon>lamiids</taxon>
        <taxon>Lamiales</taxon>
        <taxon>Gesneriaceae</taxon>
        <taxon>Didymocarpoideae</taxon>
        <taxon>Trichosporeae</taxon>
        <taxon>Loxocarpinae</taxon>
        <taxon>Dorcoceras</taxon>
    </lineage>
</organism>
<sequence length="449" mass="50065">MLYGDEALPKNHYEEEVLVLIQRRHFEQVNAAVPVVLNVLKTFSSTSDYDNTDHEELFRAAIDVASSIHAICVKLEGDNHKLHALLGLFVLQLLALVSIGMRSEISKCIPLVVQLSEFLHYCKLSYTGLITGCEVAKISKLVFADDGDGDDDVSCFSHVKVGASLAVIWGYKNSEVAMSAKADLTAVKQKLQDHWNSRFEAIGMLKFIFSYADLPLELKSHAIEFLLCIMDGSSPHSCDDPLDYTTYVPAFYVNLQAIEMVIMNGPDTTSRRNAFTALKKVLSDIPTSVRFDVLRALIRSAGSSSMVAILLDCVKEEMRVGKTDRNSSMSFWCPSVLELVEMVLRPPKGGPPSLPEYSDAALSALNIYRFILITESTGKSNYTGILSKDILQKAYNEWFLPLRALVSLMEAENQRNRDHELASDAICALNPVELVLYRCIELVEEELKH</sequence>
<dbReference type="InterPro" id="IPR019516">
    <property type="entry name" value="Glomulin/ALF4"/>
</dbReference>
<reference evidence="1 2" key="1">
    <citation type="journal article" date="2015" name="Proc. Natl. Acad. Sci. U.S.A.">
        <title>The resurrection genome of Boea hygrometrica: A blueprint for survival of dehydration.</title>
        <authorList>
            <person name="Xiao L."/>
            <person name="Yang G."/>
            <person name="Zhang L."/>
            <person name="Yang X."/>
            <person name="Zhao S."/>
            <person name="Ji Z."/>
            <person name="Zhou Q."/>
            <person name="Hu M."/>
            <person name="Wang Y."/>
            <person name="Chen M."/>
            <person name="Xu Y."/>
            <person name="Jin H."/>
            <person name="Xiao X."/>
            <person name="Hu G."/>
            <person name="Bao F."/>
            <person name="Hu Y."/>
            <person name="Wan P."/>
            <person name="Li L."/>
            <person name="Deng X."/>
            <person name="Kuang T."/>
            <person name="Xiang C."/>
            <person name="Zhu J.K."/>
            <person name="Oliver M.J."/>
            <person name="He Y."/>
        </authorList>
    </citation>
    <scope>NUCLEOTIDE SEQUENCE [LARGE SCALE GENOMIC DNA]</scope>
    <source>
        <strain evidence="2">cv. XS01</strain>
    </source>
</reference>
<keyword evidence="2" id="KW-1185">Reference proteome</keyword>
<accession>A0A2Z7ADA6</accession>
<dbReference type="OrthoDB" id="619536at2759"/>
<gene>
    <name evidence="1" type="ORF">F511_13474</name>
</gene>
<dbReference type="GO" id="GO:0005737">
    <property type="term" value="C:cytoplasm"/>
    <property type="evidence" value="ECO:0007669"/>
    <property type="project" value="TreeGrafter"/>
</dbReference>
<dbReference type="Pfam" id="PF08568">
    <property type="entry name" value="Kinetochor_Ybp2"/>
    <property type="match status" value="1"/>
</dbReference>
<protein>
    <submittedName>
        <fullName evidence="1">Aberrant root formation protein 4-like</fullName>
    </submittedName>
</protein>
<dbReference type="InterPro" id="IPR013877">
    <property type="entry name" value="YAP-bd/ALF4/Glomulin"/>
</dbReference>
<name>A0A2Z7ADA6_9LAMI</name>
<dbReference type="GO" id="GO:0055105">
    <property type="term" value="F:ubiquitin-protein transferase inhibitor activity"/>
    <property type="evidence" value="ECO:0007669"/>
    <property type="project" value="TreeGrafter"/>
</dbReference>
<evidence type="ECO:0000313" key="1">
    <source>
        <dbReference type="EMBL" id="KZV19588.1"/>
    </source>
</evidence>